<dbReference type="PANTHER" id="PTHR23355:SF65">
    <property type="entry name" value="EXORIBONUCLEASE CYT-4, PUTATIVE (AFU_ORTHOLOGUE AFUA_7G01550)-RELATED"/>
    <property type="match status" value="1"/>
</dbReference>
<dbReference type="InterPro" id="IPR012340">
    <property type="entry name" value="NA-bd_OB-fold"/>
</dbReference>
<evidence type="ECO:0000313" key="4">
    <source>
        <dbReference type="Proteomes" id="UP001590951"/>
    </source>
</evidence>
<dbReference type="InterPro" id="IPR056624">
    <property type="entry name" value="WH_CYT4"/>
</dbReference>
<sequence length="1357" mass="153501">MSVRQRLQATLEARRSQQRCWRCALGSPRYSYASQQREAKHPQQADTDLLKPSTQPNLAQFSRHEYEVLPNQTTPISGVHRKTVSKNRTYSLDPLIRTYASSLIRTHGGKAVFRTAVFTPKDGELVPKQYLGPRGKDISLRPQPPILSKPRFRLIPSDKEPSSTSPRISLHKSNKGVRPFQDLRFLRQLIDEEIDLKKAGFQESSTDDIEYSVGGDDKLSQIRRHIQIIKQTRPSSETEVYIKEDETFHEGLESVLNTFTKLQIPSSADVTRSNSSNSIPDSQSHTFTDGQASHRRKDVASQHSWNTPRRWYSTAGLIRTNRNYSTAAAQPSHETADLHPPITQSDENLRSTLGGENIREHLRLWQEQHKIQGGSAGAVVSSLGSTLTASQNLYTQSGEDDGFVLISRDEETEDESDVELGSDDAALELLDNHLFFRRGDLVELKAGNEPILAIFVRNLIDQCQFYTMRGEWVNRGINKARFAVPGFVHPNELEDVLPYLPAEEVEESRMDKLQPIDVHAPRDAGAKVIEKMWLFHQAADNVFRRNADRINRAYEIIAPSNESEGRSHKSLRDIAMIVLQKDDPAELTHSMLWAVHRALMPSQNITFDHINDRLNPVYEIHPQQSLRDFARVQDWVREFQENLIEEATESFSIDSALMTSTRLRNPISTFVQKARAAIEQSRQTRPLSVNGAIGPSSVKFEPTEPAFKTFRTLPKQLFDDKEKVVIRYFDAWVASEYINQRTNLSALGPMILRATGKYDGFELKENIGFTLLQELGVVTPWENRTVYSVQSLRLPGHDTVSEETTRLRKKAQNWVLDVTGTLDGVVDEPIDSMHKFNDSMERLRKDWGDLPVFCIDEAQTLERDDGVSLQPVDGNPSEYWVHIHVANPSAFVTPDSPVGKYAAHLFESVYFPERRYPMLSPVLSSDRFSLANERPCLTFSARTSTEGDILERKITSGMVRNVHYLTPQSAGLGMGLYESEKKGAVSLLTVGGELPLKPENHNPMTGGAVAESHIEILRTLLKLGEAARCKRVANGAPDFYSTARSAETYPQVLLSKDASAVKPFQISTNCVYQFEGDPIVGVETTTEWFDLVRKMVADLMILAGEVAATWCMERNIPIPYRGIQRNPEPPIDPEEFKKTVMDPKIAKYGYADQGDLLRYMKLMGKTTASASPLKHFALGLPAYCKATSPLRRYTDLYTHWQIEAALRHEAETGSSLVGSTNASYLPFPRTEVEEFARTALQREKKITHAKTLSSRHWIVQAFFRAFYFNQAPLPKTFMVSTMSALHGVHRGWLQTWSLKVILNDNDVVAREGGFQIGDLWETKIAAVEPYYSQIIMEPIRLVEREIQTNEMKEMSLS</sequence>
<dbReference type="Pfam" id="PF23214">
    <property type="entry name" value="SH3_CYT4"/>
    <property type="match status" value="1"/>
</dbReference>
<comment type="caution">
    <text evidence="3">The sequence shown here is derived from an EMBL/GenBank/DDBJ whole genome shotgun (WGS) entry which is preliminary data.</text>
</comment>
<accession>A0ABR4BGV8</accession>
<feature type="region of interest" description="Disordered" evidence="1">
    <location>
        <begin position="33"/>
        <end position="54"/>
    </location>
</feature>
<proteinExistence type="predicted"/>
<dbReference type="Pfam" id="PF00773">
    <property type="entry name" value="RNB"/>
    <property type="match status" value="1"/>
</dbReference>
<feature type="compositionally biased region" description="Polar residues" evidence="1">
    <location>
        <begin position="279"/>
        <end position="291"/>
    </location>
</feature>
<name>A0ABR4BGV8_9LECA</name>
<dbReference type="EMBL" id="JBHFEH010000006">
    <property type="protein sequence ID" value="KAL2057058.1"/>
    <property type="molecule type" value="Genomic_DNA"/>
</dbReference>
<gene>
    <name evidence="3" type="ORF">ABVK25_002797</name>
</gene>
<feature type="region of interest" description="Disordered" evidence="1">
    <location>
        <begin position="128"/>
        <end position="173"/>
    </location>
</feature>
<organism evidence="3 4">
    <name type="scientific">Lepraria finkii</name>
    <dbReference type="NCBI Taxonomy" id="1340010"/>
    <lineage>
        <taxon>Eukaryota</taxon>
        <taxon>Fungi</taxon>
        <taxon>Dikarya</taxon>
        <taxon>Ascomycota</taxon>
        <taxon>Pezizomycotina</taxon>
        <taxon>Lecanoromycetes</taxon>
        <taxon>OSLEUM clade</taxon>
        <taxon>Lecanoromycetidae</taxon>
        <taxon>Lecanorales</taxon>
        <taxon>Lecanorineae</taxon>
        <taxon>Stereocaulaceae</taxon>
        <taxon>Lepraria</taxon>
    </lineage>
</organism>
<dbReference type="Pfam" id="PF25522">
    <property type="entry name" value="OB_cyt-4"/>
    <property type="match status" value="1"/>
</dbReference>
<dbReference type="PANTHER" id="PTHR23355">
    <property type="entry name" value="RIBONUCLEASE"/>
    <property type="match status" value="1"/>
</dbReference>
<keyword evidence="4" id="KW-1185">Reference proteome</keyword>
<dbReference type="InterPro" id="IPR056625">
    <property type="entry name" value="SH3_CYT4"/>
</dbReference>
<dbReference type="SUPFAM" id="SSF50249">
    <property type="entry name" value="Nucleic acid-binding proteins"/>
    <property type="match status" value="1"/>
</dbReference>
<evidence type="ECO:0000313" key="3">
    <source>
        <dbReference type="EMBL" id="KAL2057058.1"/>
    </source>
</evidence>
<evidence type="ECO:0000259" key="2">
    <source>
        <dbReference type="SMART" id="SM00955"/>
    </source>
</evidence>
<evidence type="ECO:0000256" key="1">
    <source>
        <dbReference type="SAM" id="MobiDB-lite"/>
    </source>
</evidence>
<dbReference type="InterPro" id="IPR057912">
    <property type="entry name" value="OB_CYT4_C"/>
</dbReference>
<dbReference type="Proteomes" id="UP001590951">
    <property type="component" value="Unassembled WGS sequence"/>
</dbReference>
<protein>
    <recommendedName>
        <fullName evidence="2">RNB domain-containing protein</fullName>
    </recommendedName>
</protein>
<feature type="domain" description="RNB" evidence="2">
    <location>
        <begin position="844"/>
        <end position="1208"/>
    </location>
</feature>
<dbReference type="Pfam" id="PF23216">
    <property type="entry name" value="WHD_CYT4"/>
    <property type="match status" value="1"/>
</dbReference>
<feature type="region of interest" description="Disordered" evidence="1">
    <location>
        <begin position="266"/>
        <end position="305"/>
    </location>
</feature>
<dbReference type="InterPro" id="IPR050180">
    <property type="entry name" value="RNR_Ribonuclease"/>
</dbReference>
<dbReference type="InterPro" id="IPR001900">
    <property type="entry name" value="RNase_II/R"/>
</dbReference>
<dbReference type="SMART" id="SM00955">
    <property type="entry name" value="RNB"/>
    <property type="match status" value="1"/>
</dbReference>
<reference evidence="3 4" key="1">
    <citation type="submission" date="2024-09" db="EMBL/GenBank/DDBJ databases">
        <title>Rethinking Asexuality: The Enigmatic Case of Functional Sexual Genes in Lepraria (Stereocaulaceae).</title>
        <authorList>
            <person name="Doellman M."/>
            <person name="Sun Y."/>
            <person name="Barcenas-Pena A."/>
            <person name="Lumbsch H.T."/>
            <person name="Grewe F."/>
        </authorList>
    </citation>
    <scope>NUCLEOTIDE SEQUENCE [LARGE SCALE GENOMIC DNA]</scope>
    <source>
        <strain evidence="3 4">Grewe 0041</strain>
    </source>
</reference>